<proteinExistence type="predicted"/>
<comment type="caution">
    <text evidence="1">The sequence shown here is derived from an EMBL/GenBank/DDBJ whole genome shotgun (WGS) entry which is preliminary data.</text>
</comment>
<sequence length="311" mass="34821">MFTQHHETLLQKTWADTGDQACGLLAPGGVAAPGAVRYPAVGQQHSASGLQAQRGLLPFTSVARQPVCLPGTGSGCRPVITLANVLHTYLRACVIMTLSLDCLLYSKTNLIGIGPNLSEEERLDVQTLLDHADEFASRFLDRDELWKSWLDRFRNRLEKHGCVRTAAMELPPQVIRGHDDFDIRLEPIGTGSTPTLLAQLARASMQELRISAHASKFLQSGWQNDVASSFLITPCHKDEEGQIHLAVYSFRFNGTVEMRDFGFWSETQRDIVVWNTGIVYRFDVERFAGFRQQIRKELGDRRLGAVTRIDL</sequence>
<gene>
    <name evidence="1" type="ORF">SOW75_15900</name>
</gene>
<evidence type="ECO:0000313" key="2">
    <source>
        <dbReference type="Proteomes" id="UP001292116"/>
    </source>
</evidence>
<dbReference type="EMBL" id="JAXUBM010000017">
    <property type="protein sequence ID" value="MDZ5739672.1"/>
    <property type="molecule type" value="Genomic_DNA"/>
</dbReference>
<dbReference type="RefSeq" id="WP_322491525.1">
    <property type="nucleotide sequence ID" value="NZ_JAXUBM010000017.1"/>
</dbReference>
<reference evidence="1 2" key="1">
    <citation type="submission" date="2023-11" db="EMBL/GenBank/DDBJ databases">
        <title>Draft genomes analysis of Pseudomonas asiatica isolated from milk, feces and farm soil of cows suffering from clinical mastitis.</title>
        <authorList>
            <person name="Rahman T."/>
            <person name="Das Z.C."/>
            <person name="Hoque M.N."/>
        </authorList>
    </citation>
    <scope>NUCLEOTIDE SEQUENCE [LARGE SCALE GENOMIC DNA]</scope>
    <source>
        <strain evidence="1 2">2F2</strain>
    </source>
</reference>
<keyword evidence="2" id="KW-1185">Reference proteome</keyword>
<dbReference type="Proteomes" id="UP001292116">
    <property type="component" value="Unassembled WGS sequence"/>
</dbReference>
<organism evidence="1 2">
    <name type="scientific">Pseudomonas asiatica</name>
    <dbReference type="NCBI Taxonomy" id="2219225"/>
    <lineage>
        <taxon>Bacteria</taxon>
        <taxon>Pseudomonadati</taxon>
        <taxon>Pseudomonadota</taxon>
        <taxon>Gammaproteobacteria</taxon>
        <taxon>Pseudomonadales</taxon>
        <taxon>Pseudomonadaceae</taxon>
        <taxon>Pseudomonas</taxon>
    </lineage>
</organism>
<evidence type="ECO:0000313" key="1">
    <source>
        <dbReference type="EMBL" id="MDZ5739672.1"/>
    </source>
</evidence>
<protein>
    <submittedName>
        <fullName evidence="1">Uncharacterized protein</fullName>
    </submittedName>
</protein>
<name>A0ABU5L0J6_9PSED</name>
<accession>A0ABU5L0J6</accession>